<evidence type="ECO:0000256" key="1">
    <source>
        <dbReference type="ARBA" id="ARBA00001971"/>
    </source>
</evidence>
<dbReference type="GO" id="GO:0020037">
    <property type="term" value="F:heme binding"/>
    <property type="evidence" value="ECO:0007669"/>
    <property type="project" value="InterPro"/>
</dbReference>
<keyword evidence="9" id="KW-1185">Reference proteome</keyword>
<dbReference type="InterPro" id="IPR017972">
    <property type="entry name" value="Cyt_P450_CS"/>
</dbReference>
<dbReference type="PROSITE" id="PS00086">
    <property type="entry name" value="CYTOCHROME_P450"/>
    <property type="match status" value="1"/>
</dbReference>
<sequence>MSPLIVNGVTGILVLSLVKILWTLIQCTRSPVAVVPGPWHTKYTSVVATYKLLTGTRTEWVEELHQRYGNIVRLSPNEIQFSSIKAVKTIHSYRKVFPKSAFYSYFTSAYKVQSVFNTTDLVTHARYRRLLAGPLSESGLKNVEALVDSRATMAIEKIGEEMDKKGYANAMQWWLFMATDVIGELSFGDSFRMLELGHKTQYALDLQSVAPAIGIISAFPTFYYATKRLGLPFFRNTMSRVARMRSYAEQSIQRYDRVIATNPQNAKPTLLTKLFLAQEKDETMSQEEITANAQAFIVAGSDTTAHTMTYITWMLCRPENIGIKKTLLAELATLPEVFHNEDLKNLQYLDGVIHEALRLFAPAPAGLPRDVPKGGCEVDGVWLPEGTVVTTQAYTLHRDPAVFPEPEKLKPERWANPTQNMKDAFMPWGGGSRICIGMHLAYMEMRLATAKFFRRFPDSRTSTAEGFCDSDMDQVIFFLMFPKKKRCMIEAK</sequence>
<name>A0A6A6RPR3_9PLEO</name>
<dbReference type="GO" id="GO:0004497">
    <property type="term" value="F:monooxygenase activity"/>
    <property type="evidence" value="ECO:0007669"/>
    <property type="project" value="UniProtKB-KW"/>
</dbReference>
<evidence type="ECO:0000313" key="9">
    <source>
        <dbReference type="Proteomes" id="UP000799753"/>
    </source>
</evidence>
<keyword evidence="7" id="KW-0503">Monooxygenase</keyword>
<dbReference type="InterPro" id="IPR001128">
    <property type="entry name" value="Cyt_P450"/>
</dbReference>
<dbReference type="PANTHER" id="PTHR24305">
    <property type="entry name" value="CYTOCHROME P450"/>
    <property type="match status" value="1"/>
</dbReference>
<accession>A0A6A6RPR3</accession>
<evidence type="ECO:0000256" key="7">
    <source>
        <dbReference type="RuleBase" id="RU000461"/>
    </source>
</evidence>
<gene>
    <name evidence="8" type="ORF">P280DRAFT_472363</name>
</gene>
<organism evidence="8 9">
    <name type="scientific">Massarina eburnea CBS 473.64</name>
    <dbReference type="NCBI Taxonomy" id="1395130"/>
    <lineage>
        <taxon>Eukaryota</taxon>
        <taxon>Fungi</taxon>
        <taxon>Dikarya</taxon>
        <taxon>Ascomycota</taxon>
        <taxon>Pezizomycotina</taxon>
        <taxon>Dothideomycetes</taxon>
        <taxon>Pleosporomycetidae</taxon>
        <taxon>Pleosporales</taxon>
        <taxon>Massarineae</taxon>
        <taxon>Massarinaceae</taxon>
        <taxon>Massarina</taxon>
    </lineage>
</organism>
<keyword evidence="6 7" id="KW-0349">Heme</keyword>
<dbReference type="Pfam" id="PF00067">
    <property type="entry name" value="p450"/>
    <property type="match status" value="1"/>
</dbReference>
<evidence type="ECO:0000256" key="3">
    <source>
        <dbReference type="ARBA" id="ARBA00022723"/>
    </source>
</evidence>
<reference evidence="8" key="1">
    <citation type="journal article" date="2020" name="Stud. Mycol.">
        <title>101 Dothideomycetes genomes: a test case for predicting lifestyles and emergence of pathogens.</title>
        <authorList>
            <person name="Haridas S."/>
            <person name="Albert R."/>
            <person name="Binder M."/>
            <person name="Bloem J."/>
            <person name="Labutti K."/>
            <person name="Salamov A."/>
            <person name="Andreopoulos B."/>
            <person name="Baker S."/>
            <person name="Barry K."/>
            <person name="Bills G."/>
            <person name="Bluhm B."/>
            <person name="Cannon C."/>
            <person name="Castanera R."/>
            <person name="Culley D."/>
            <person name="Daum C."/>
            <person name="Ezra D."/>
            <person name="Gonzalez J."/>
            <person name="Henrissat B."/>
            <person name="Kuo A."/>
            <person name="Liang C."/>
            <person name="Lipzen A."/>
            <person name="Lutzoni F."/>
            <person name="Magnuson J."/>
            <person name="Mondo S."/>
            <person name="Nolan M."/>
            <person name="Ohm R."/>
            <person name="Pangilinan J."/>
            <person name="Park H.-J."/>
            <person name="Ramirez L."/>
            <person name="Alfaro M."/>
            <person name="Sun H."/>
            <person name="Tritt A."/>
            <person name="Yoshinaga Y."/>
            <person name="Zwiers L.-H."/>
            <person name="Turgeon B."/>
            <person name="Goodwin S."/>
            <person name="Spatafora J."/>
            <person name="Crous P."/>
            <person name="Grigoriev I."/>
        </authorList>
    </citation>
    <scope>NUCLEOTIDE SEQUENCE</scope>
    <source>
        <strain evidence="8">CBS 473.64</strain>
    </source>
</reference>
<dbReference type="OrthoDB" id="1470350at2759"/>
<comment type="similarity">
    <text evidence="2 7">Belongs to the cytochrome P450 family.</text>
</comment>
<proteinExistence type="inferred from homology"/>
<dbReference type="Gene3D" id="1.10.630.10">
    <property type="entry name" value="Cytochrome P450"/>
    <property type="match status" value="1"/>
</dbReference>
<dbReference type="GO" id="GO:0005506">
    <property type="term" value="F:iron ion binding"/>
    <property type="evidence" value="ECO:0007669"/>
    <property type="project" value="InterPro"/>
</dbReference>
<comment type="cofactor">
    <cofactor evidence="1 6">
        <name>heme</name>
        <dbReference type="ChEBI" id="CHEBI:30413"/>
    </cofactor>
</comment>
<dbReference type="InterPro" id="IPR050121">
    <property type="entry name" value="Cytochrome_P450_monoxygenase"/>
</dbReference>
<evidence type="ECO:0000256" key="6">
    <source>
        <dbReference type="PIRSR" id="PIRSR602401-1"/>
    </source>
</evidence>
<evidence type="ECO:0000256" key="5">
    <source>
        <dbReference type="ARBA" id="ARBA00023004"/>
    </source>
</evidence>
<dbReference type="AlphaFoldDB" id="A0A6A6RPR3"/>
<dbReference type="PRINTS" id="PR00463">
    <property type="entry name" value="EP450I"/>
</dbReference>
<dbReference type="CDD" id="cd11059">
    <property type="entry name" value="CYP_fungal"/>
    <property type="match status" value="1"/>
</dbReference>
<dbReference type="PRINTS" id="PR00385">
    <property type="entry name" value="P450"/>
</dbReference>
<dbReference type="EMBL" id="MU006794">
    <property type="protein sequence ID" value="KAF2637187.1"/>
    <property type="molecule type" value="Genomic_DNA"/>
</dbReference>
<dbReference type="InterPro" id="IPR036396">
    <property type="entry name" value="Cyt_P450_sf"/>
</dbReference>
<keyword evidence="5 6" id="KW-0408">Iron</keyword>
<keyword evidence="3 6" id="KW-0479">Metal-binding</keyword>
<evidence type="ECO:0000256" key="2">
    <source>
        <dbReference type="ARBA" id="ARBA00010617"/>
    </source>
</evidence>
<evidence type="ECO:0000256" key="4">
    <source>
        <dbReference type="ARBA" id="ARBA00023002"/>
    </source>
</evidence>
<protein>
    <submittedName>
        <fullName evidence="8">Cytochrome protein</fullName>
    </submittedName>
</protein>
<keyword evidence="4 7" id="KW-0560">Oxidoreductase</keyword>
<evidence type="ECO:0000313" key="8">
    <source>
        <dbReference type="EMBL" id="KAF2637187.1"/>
    </source>
</evidence>
<dbReference type="InterPro" id="IPR002401">
    <property type="entry name" value="Cyt_P450_E_grp-I"/>
</dbReference>
<dbReference type="GO" id="GO:0016705">
    <property type="term" value="F:oxidoreductase activity, acting on paired donors, with incorporation or reduction of molecular oxygen"/>
    <property type="evidence" value="ECO:0007669"/>
    <property type="project" value="InterPro"/>
</dbReference>
<dbReference type="SUPFAM" id="SSF48264">
    <property type="entry name" value="Cytochrome P450"/>
    <property type="match status" value="1"/>
</dbReference>
<dbReference type="Proteomes" id="UP000799753">
    <property type="component" value="Unassembled WGS sequence"/>
</dbReference>
<feature type="binding site" description="axial binding residue" evidence="6">
    <location>
        <position position="435"/>
    </location>
    <ligand>
        <name>heme</name>
        <dbReference type="ChEBI" id="CHEBI:30413"/>
    </ligand>
    <ligandPart>
        <name>Fe</name>
        <dbReference type="ChEBI" id="CHEBI:18248"/>
    </ligandPart>
</feature>
<dbReference type="PANTHER" id="PTHR24305:SF96">
    <property type="entry name" value="CYTOCHROME P450 MONOOXYGENASE STCB-RELATED"/>
    <property type="match status" value="1"/>
</dbReference>